<dbReference type="EMBL" id="LVYV01000007">
    <property type="protein sequence ID" value="KZD23891.1"/>
    <property type="molecule type" value="Genomic_DNA"/>
</dbReference>
<dbReference type="KEGG" id="trb:HB776_07545"/>
<reference evidence="2" key="3">
    <citation type="journal article" date="2020" name="Mol. Plant Microbe Interact.">
        <title>Complete genome sequences of four natural Pseudomonas isolates that catabolize a wide range of aromatic compounds relevant to lignin valorization.</title>
        <authorList>
            <person name="Hatmaker E.A."/>
            <person name="Presle G."/>
            <person name="Cannon O."/>
            <person name="Guss A.M."/>
            <person name="Elkins J.G."/>
        </authorList>
    </citation>
    <scope>NUCLEOTIDE SEQUENCE</scope>
    <source>
        <strain evidence="2">581</strain>
    </source>
</reference>
<evidence type="ECO:0000313" key="2">
    <source>
        <dbReference type="EMBL" id="QND71111.1"/>
    </source>
</evidence>
<dbReference type="RefSeq" id="WP_068731744.1">
    <property type="nucleotide sequence ID" value="NZ_CP050292.1"/>
</dbReference>
<sequence length="74" mass="8633">MAKYETTKYAQMRRCRMAHLHGELIDERFSDDADSVFVNGYVHAVRPDLTCWPLRWTITVEPYPVESRVLAMTG</sequence>
<dbReference type="AlphaFoldDB" id="A0A161R4A6"/>
<proteinExistence type="predicted"/>
<evidence type="ECO:0000313" key="4">
    <source>
        <dbReference type="Proteomes" id="UP000515291"/>
    </source>
</evidence>
<dbReference type="Proteomes" id="UP000076574">
    <property type="component" value="Unassembled WGS sequence"/>
</dbReference>
<keyword evidence="3" id="KW-1185">Reference proteome</keyword>
<reference evidence="1 3" key="1">
    <citation type="submission" date="2016-03" db="EMBL/GenBank/DDBJ databases">
        <title>Microsymbionts genomes from the relict species Vavilovia formosa (Stev.) Fed.</title>
        <authorList>
            <person name="Kopat V."/>
            <person name="Chirak E."/>
            <person name="Kimeklis A."/>
            <person name="Andronov E."/>
        </authorList>
    </citation>
    <scope>NUCLEOTIDE SEQUENCE [LARGE SCALE GENOMIC DNA]</scope>
    <source>
        <strain evidence="1 3">Vaf07</strain>
    </source>
</reference>
<dbReference type="Proteomes" id="UP000515291">
    <property type="component" value="Chromosome"/>
</dbReference>
<accession>A0A161R4A6</accession>
<dbReference type="OrthoDB" id="8265467at2"/>
<reference evidence="4" key="2">
    <citation type="journal article" date="2020" name="Mol. Plant Microbe">
        <title>Rhizobial microsymbionts of the narrowly endemic Oxytropis species growing in Kamchatka are characterized by significant genetic diversity and possess a set of genes that are associated with T3SS and T6SS secretion systems and can affect the development of symbiosis.</title>
        <authorList>
            <person name="Safronova V."/>
            <person name="Guro P."/>
            <person name="Sazanova A."/>
            <person name="Kuznetsova I."/>
            <person name="Belimov A."/>
            <person name="Yakubov V."/>
            <person name="Chirak E."/>
            <person name="Afonin A."/>
            <person name="Gogolev Y."/>
            <person name="Andronov E."/>
            <person name="Tikhonovich I."/>
        </authorList>
    </citation>
    <scope>NUCLEOTIDE SEQUENCE [LARGE SCALE GENOMIC DNA]</scope>
    <source>
        <strain evidence="4">581</strain>
    </source>
</reference>
<dbReference type="EMBL" id="CP050292">
    <property type="protein sequence ID" value="QND71111.1"/>
    <property type="molecule type" value="Genomic_DNA"/>
</dbReference>
<protein>
    <submittedName>
        <fullName evidence="1">Uncharacterized protein</fullName>
    </submittedName>
</protein>
<organism evidence="1 3">
    <name type="scientific">Tardiphaga robiniae</name>
    <dbReference type="NCBI Taxonomy" id="943830"/>
    <lineage>
        <taxon>Bacteria</taxon>
        <taxon>Pseudomonadati</taxon>
        <taxon>Pseudomonadota</taxon>
        <taxon>Alphaproteobacteria</taxon>
        <taxon>Hyphomicrobiales</taxon>
        <taxon>Nitrobacteraceae</taxon>
        <taxon>Tardiphaga</taxon>
    </lineage>
</organism>
<name>A0A161R4A6_9BRAD</name>
<gene>
    <name evidence="1" type="ORF">A4A58_25155</name>
    <name evidence="2" type="ORF">HB776_07545</name>
</gene>
<evidence type="ECO:0000313" key="1">
    <source>
        <dbReference type="EMBL" id="KZD23891.1"/>
    </source>
</evidence>
<evidence type="ECO:0000313" key="3">
    <source>
        <dbReference type="Proteomes" id="UP000076574"/>
    </source>
</evidence>